<keyword evidence="4" id="KW-0547">Nucleotide-binding</keyword>
<dbReference type="PANTHER" id="PTHR34185:SF3">
    <property type="entry name" value="DNA INTEGRITY SCANNING PROTEIN DISA"/>
    <property type="match status" value="1"/>
</dbReference>
<evidence type="ECO:0000256" key="4">
    <source>
        <dbReference type="ARBA" id="ARBA00022741"/>
    </source>
</evidence>
<evidence type="ECO:0000256" key="5">
    <source>
        <dbReference type="ARBA" id="ARBA00022763"/>
    </source>
</evidence>
<dbReference type="NCBIfam" id="NF010009">
    <property type="entry name" value="PRK13482.1"/>
    <property type="match status" value="1"/>
</dbReference>
<evidence type="ECO:0000313" key="10">
    <source>
        <dbReference type="EMBL" id="ORC16573.1"/>
    </source>
</evidence>
<dbReference type="SUPFAM" id="SSF143597">
    <property type="entry name" value="YojJ-like"/>
    <property type="match status" value="1"/>
</dbReference>
<evidence type="ECO:0000256" key="7">
    <source>
        <dbReference type="ARBA" id="ARBA00023204"/>
    </source>
</evidence>
<dbReference type="Gene3D" id="1.20.1260.110">
    <property type="entry name" value="DNA integrity scanning linker region"/>
    <property type="match status" value="1"/>
</dbReference>
<evidence type="ECO:0000313" key="11">
    <source>
        <dbReference type="Proteomes" id="UP000192359"/>
    </source>
</evidence>
<organism evidence="10 11">
    <name type="scientific">Rothia nasimurium</name>
    <dbReference type="NCBI Taxonomy" id="85336"/>
    <lineage>
        <taxon>Bacteria</taxon>
        <taxon>Bacillati</taxon>
        <taxon>Actinomycetota</taxon>
        <taxon>Actinomycetes</taxon>
        <taxon>Micrococcales</taxon>
        <taxon>Micrococcaceae</taxon>
        <taxon>Rothia</taxon>
    </lineage>
</organism>
<evidence type="ECO:0000256" key="6">
    <source>
        <dbReference type="ARBA" id="ARBA00022840"/>
    </source>
</evidence>
<dbReference type="Proteomes" id="UP000192359">
    <property type="component" value="Unassembled WGS sequence"/>
</dbReference>
<gene>
    <name evidence="10" type="ORF">A7979_04530</name>
</gene>
<dbReference type="GO" id="GO:0005524">
    <property type="term" value="F:ATP binding"/>
    <property type="evidence" value="ECO:0007669"/>
    <property type="project" value="UniProtKB-KW"/>
</dbReference>
<evidence type="ECO:0000256" key="1">
    <source>
        <dbReference type="ARBA" id="ARBA00000877"/>
    </source>
</evidence>
<sequence>MFSESLLKIIAQIAPGTELREGLERILRSRTGALIVLGNDRTVAHMSSGGFAINTEFSATRVRELAKMDGAIICDKDASTLLAAGVQLLPDPAIETNESGTRHRTAERVAKQTGFPVIAVSASMSMISVYAEGIRYTVEDTQSLMNRANQAIRTLDSYTERLEQVLQQLSSLEIEASVTLRDVVLTLQRMEMVRRITVEAGHYVVELGNVGRLVALQLEELTSHNLPESWLVLRDYLPVAATPEEVQAAVRALASLDDKEIVDPLTIARTAGLGEELESTLHPHGHRLLASIKSMPGAVADRLVERFDGLQSLMAASLDDLRAVEGIGEQRARVIRESLSRMAESSLLERFM</sequence>
<proteinExistence type="predicted"/>
<reference evidence="10 11" key="1">
    <citation type="submission" date="2016-05" db="EMBL/GenBank/DDBJ databases">
        <title>Draft genome sequence of a porcine commensal Rothia nasimurium.</title>
        <authorList>
            <person name="Gaiser R.A."/>
            <person name="Van Baarlen P."/>
            <person name="Wells J.M."/>
        </authorList>
    </citation>
    <scope>NUCLEOTIDE SEQUENCE [LARGE SCALE GENOMIC DNA]</scope>
    <source>
        <strain evidence="10 11">PT-32</strain>
    </source>
</reference>
<evidence type="ECO:0000256" key="3">
    <source>
        <dbReference type="ARBA" id="ARBA00022695"/>
    </source>
</evidence>
<dbReference type="InterPro" id="IPR010994">
    <property type="entry name" value="RuvA_2-like"/>
</dbReference>
<protein>
    <submittedName>
        <fullName evidence="10">DNA integrity scanning protein DisA</fullName>
    </submittedName>
</protein>
<name>A0A1Y1RNY2_9MICC</name>
<evidence type="ECO:0000259" key="9">
    <source>
        <dbReference type="PROSITE" id="PS51794"/>
    </source>
</evidence>
<dbReference type="InterPro" id="IPR018906">
    <property type="entry name" value="DNA_integrity_scan_DisA_link"/>
</dbReference>
<dbReference type="InterPro" id="IPR050338">
    <property type="entry name" value="DisA"/>
</dbReference>
<keyword evidence="11" id="KW-1185">Reference proteome</keyword>
<dbReference type="Gene3D" id="3.40.1700.10">
    <property type="entry name" value="DNA integrity scanning protein, DisA, N-terminal domain"/>
    <property type="match status" value="1"/>
</dbReference>
<dbReference type="EMBL" id="LXWF01000040">
    <property type="protein sequence ID" value="ORC16573.1"/>
    <property type="molecule type" value="Genomic_DNA"/>
</dbReference>
<dbReference type="InterPro" id="IPR003390">
    <property type="entry name" value="DNA_integrity_scan_DisA_N"/>
</dbReference>
<dbReference type="InterPro" id="IPR038331">
    <property type="entry name" value="DisA_sf"/>
</dbReference>
<dbReference type="RefSeq" id="WP_083092162.1">
    <property type="nucleotide sequence ID" value="NZ_LXWF01000040.1"/>
</dbReference>
<dbReference type="OrthoDB" id="41841at2"/>
<keyword evidence="8" id="KW-0175">Coiled coil</keyword>
<dbReference type="SUPFAM" id="SSF47781">
    <property type="entry name" value="RuvA domain 2-like"/>
    <property type="match status" value="1"/>
</dbReference>
<comment type="catalytic activity">
    <reaction evidence="1">
        <text>2 ATP = 3',3'-c-di-AMP + 2 diphosphate</text>
        <dbReference type="Rhea" id="RHEA:35655"/>
        <dbReference type="ChEBI" id="CHEBI:30616"/>
        <dbReference type="ChEBI" id="CHEBI:33019"/>
        <dbReference type="ChEBI" id="CHEBI:71500"/>
        <dbReference type="EC" id="2.7.7.85"/>
    </reaction>
</comment>
<keyword evidence="7" id="KW-0234">DNA repair</keyword>
<evidence type="ECO:0000256" key="8">
    <source>
        <dbReference type="SAM" id="Coils"/>
    </source>
</evidence>
<dbReference type="Pfam" id="PF12826">
    <property type="entry name" value="HHH_2"/>
    <property type="match status" value="1"/>
</dbReference>
<keyword evidence="2" id="KW-0808">Transferase</keyword>
<keyword evidence="3" id="KW-0548">Nucleotidyltransferase</keyword>
<dbReference type="GO" id="GO:0006281">
    <property type="term" value="P:DNA repair"/>
    <property type="evidence" value="ECO:0007669"/>
    <property type="project" value="UniProtKB-KW"/>
</dbReference>
<comment type="caution">
    <text evidence="10">The sequence shown here is derived from an EMBL/GenBank/DDBJ whole genome shotgun (WGS) entry which is preliminary data.</text>
</comment>
<feature type="domain" description="DAC" evidence="9">
    <location>
        <begin position="3"/>
        <end position="141"/>
    </location>
</feature>
<dbReference type="GO" id="GO:0106408">
    <property type="term" value="F:diadenylate cyclase activity"/>
    <property type="evidence" value="ECO:0007669"/>
    <property type="project" value="UniProtKB-EC"/>
</dbReference>
<dbReference type="Pfam" id="PF02457">
    <property type="entry name" value="DAC"/>
    <property type="match status" value="1"/>
</dbReference>
<dbReference type="PANTHER" id="PTHR34185">
    <property type="entry name" value="DIADENYLATE CYCLASE"/>
    <property type="match status" value="1"/>
</dbReference>
<feature type="coiled-coil region" evidence="8">
    <location>
        <begin position="148"/>
        <end position="175"/>
    </location>
</feature>
<accession>A0A1Y1RNY2</accession>
<dbReference type="Pfam" id="PF10635">
    <property type="entry name" value="DisA-linker"/>
    <property type="match status" value="1"/>
</dbReference>
<dbReference type="PROSITE" id="PS51794">
    <property type="entry name" value="DAC"/>
    <property type="match status" value="1"/>
</dbReference>
<dbReference type="AlphaFoldDB" id="A0A1Y1RNY2"/>
<keyword evidence="6" id="KW-0067">ATP-binding</keyword>
<keyword evidence="5" id="KW-0227">DNA damage</keyword>
<dbReference type="InterPro" id="IPR036888">
    <property type="entry name" value="DNA_integrity_DisA_N_sf"/>
</dbReference>
<dbReference type="GO" id="GO:0004016">
    <property type="term" value="F:adenylate cyclase activity"/>
    <property type="evidence" value="ECO:0007669"/>
    <property type="project" value="TreeGrafter"/>
</dbReference>
<dbReference type="InterPro" id="IPR041663">
    <property type="entry name" value="DisA/LigA_HHH"/>
</dbReference>
<dbReference type="Gene3D" id="1.10.150.20">
    <property type="entry name" value="5' to 3' exonuclease, C-terminal subdomain"/>
    <property type="match status" value="1"/>
</dbReference>
<evidence type="ECO:0000256" key="2">
    <source>
        <dbReference type="ARBA" id="ARBA00022679"/>
    </source>
</evidence>